<evidence type="ECO:0000313" key="4">
    <source>
        <dbReference type="Proteomes" id="UP000631521"/>
    </source>
</evidence>
<dbReference type="KEGG" id="phv:HU739_022310"/>
<evidence type="ECO:0000256" key="2">
    <source>
        <dbReference type="SAM" id="Phobius"/>
    </source>
</evidence>
<feature type="transmembrane region" description="Helical" evidence="2">
    <location>
        <begin position="266"/>
        <end position="287"/>
    </location>
</feature>
<accession>A0A9E6TFS5</accession>
<dbReference type="InterPro" id="IPR050222">
    <property type="entry name" value="MATE_MdtK"/>
</dbReference>
<protein>
    <submittedName>
        <fullName evidence="3">MATE family efflux transporter</fullName>
    </submittedName>
</protein>
<feature type="transmembrane region" description="Helical" evidence="2">
    <location>
        <begin position="176"/>
        <end position="198"/>
    </location>
</feature>
<feature type="transmembrane region" description="Helical" evidence="2">
    <location>
        <begin position="39"/>
        <end position="64"/>
    </location>
</feature>
<reference evidence="3 4" key="2">
    <citation type="journal article" date="2021" name="Microorganisms">
        <title>The Ever-Expanding Pseudomonas Genus: Description of 43 New Species and Partition of the Pseudomonas putida Group.</title>
        <authorList>
            <person name="Girard L."/>
            <person name="Lood C."/>
            <person name="Hofte M."/>
            <person name="Vandamme P."/>
            <person name="Rokni-Zadeh H."/>
            <person name="van Noort V."/>
            <person name="Lavigne R."/>
            <person name="De Mot R."/>
        </authorList>
    </citation>
    <scope>NUCLEOTIDE SEQUENCE [LARGE SCALE GENOMIC DNA]</scope>
    <source>
        <strain evidence="3 4">SWRI65</strain>
    </source>
</reference>
<evidence type="ECO:0000313" key="3">
    <source>
        <dbReference type="EMBL" id="QXI16610.1"/>
    </source>
</evidence>
<organism evidence="3 4">
    <name type="scientific">Pseudomonas hamedanensis</name>
    <dbReference type="NCBI Taxonomy" id="2745504"/>
    <lineage>
        <taxon>Bacteria</taxon>
        <taxon>Pseudomonadati</taxon>
        <taxon>Pseudomonadota</taxon>
        <taxon>Gammaproteobacteria</taxon>
        <taxon>Pseudomonadales</taxon>
        <taxon>Pseudomonadaceae</taxon>
        <taxon>Pseudomonas</taxon>
    </lineage>
</organism>
<name>A0A9E6TFS5_9PSED</name>
<reference evidence="3 4" key="1">
    <citation type="journal article" date="2020" name="Microorganisms">
        <title>Reliable Identification of Environmental Pseudomonas Isolates Using the rpoD Gene.</title>
        <authorList>
            <consortium name="The Broad Institute Genome Sequencing Platform"/>
            <person name="Girard L."/>
            <person name="Lood C."/>
            <person name="Rokni-Zadeh H."/>
            <person name="van Noort V."/>
            <person name="Lavigne R."/>
            <person name="De Mot R."/>
        </authorList>
    </citation>
    <scope>NUCLEOTIDE SEQUENCE [LARGE SCALE GENOMIC DNA]</scope>
    <source>
        <strain evidence="3 4">SWRI65</strain>
    </source>
</reference>
<feature type="transmembrane region" description="Helical" evidence="2">
    <location>
        <begin position="117"/>
        <end position="140"/>
    </location>
</feature>
<dbReference type="RefSeq" id="WP_186551497.1">
    <property type="nucleotide sequence ID" value="NZ_CP077091.1"/>
</dbReference>
<dbReference type="AlphaFoldDB" id="A0A9E6TFS5"/>
<feature type="transmembrane region" description="Helical" evidence="2">
    <location>
        <begin position="400"/>
        <end position="420"/>
    </location>
</feature>
<proteinExistence type="predicted"/>
<dbReference type="PANTHER" id="PTHR43298:SF2">
    <property type="entry name" value="FMN_FAD EXPORTER YEEO-RELATED"/>
    <property type="match status" value="1"/>
</dbReference>
<dbReference type="EMBL" id="CP077091">
    <property type="protein sequence ID" value="QXI16610.1"/>
    <property type="molecule type" value="Genomic_DNA"/>
</dbReference>
<dbReference type="InterPro" id="IPR002528">
    <property type="entry name" value="MATE_fam"/>
</dbReference>
<feature type="transmembrane region" description="Helical" evidence="2">
    <location>
        <begin position="219"/>
        <end position="246"/>
    </location>
</feature>
<keyword evidence="2" id="KW-0812">Transmembrane</keyword>
<keyword evidence="2" id="KW-0472">Membrane</keyword>
<feature type="transmembrane region" description="Helical" evidence="2">
    <location>
        <begin position="152"/>
        <end position="170"/>
    </location>
</feature>
<keyword evidence="4" id="KW-1185">Reference proteome</keyword>
<keyword evidence="1" id="KW-0813">Transport</keyword>
<feature type="transmembrane region" description="Helical" evidence="2">
    <location>
        <begin position="369"/>
        <end position="394"/>
    </location>
</feature>
<sequence>MEVLKLSVPLMLSRLGDMTGSLIFFSFIGHYIVDSLSTASFALASTSFLTVVGIGFFSKTLVIVAGATDLNTTSIKSEITTSFNLAIFYGLLIPVTIFLAGKFFLELDTKPSNLEDFKILLTLSISLPAVFLQVTIFNIYNGMRKTQYELTYTWLLNSALALTCVALTNIEPGINLSDFIITYVCLRYVFSCAALVFFRTTMNRHFKNPLPHKISKSDYLKYTINGIPMALCFGSESLLFFLLSLISKQINDISLSAYQASIHAASIIYMISIGIGNAAGIITARHYATKDIQEISETFLLAIGLGLLILTPVLVSFFLFNKNIALIYTSDTATRILIENNIIISIPFLVFEFIFVVTRLTLRSMNDFWIPTIMTILTLNIFGVLSSATLLLLYEHNVHSIFLALVLCSFTLMFLLLWRLRRTLKYASKNLCIEENLCRPKQR</sequence>
<dbReference type="Pfam" id="PF01554">
    <property type="entry name" value="MatE"/>
    <property type="match status" value="1"/>
</dbReference>
<dbReference type="Proteomes" id="UP000631521">
    <property type="component" value="Chromosome"/>
</dbReference>
<keyword evidence="2" id="KW-1133">Transmembrane helix</keyword>
<gene>
    <name evidence="3" type="ORF">HU739_022310</name>
</gene>
<evidence type="ECO:0000256" key="1">
    <source>
        <dbReference type="ARBA" id="ARBA00022448"/>
    </source>
</evidence>
<dbReference type="GO" id="GO:0042910">
    <property type="term" value="F:xenobiotic transmembrane transporter activity"/>
    <property type="evidence" value="ECO:0007669"/>
    <property type="project" value="InterPro"/>
</dbReference>
<dbReference type="GO" id="GO:0015297">
    <property type="term" value="F:antiporter activity"/>
    <property type="evidence" value="ECO:0007669"/>
    <property type="project" value="InterPro"/>
</dbReference>
<feature type="transmembrane region" description="Helical" evidence="2">
    <location>
        <begin position="85"/>
        <end position="105"/>
    </location>
</feature>
<feature type="transmembrane region" description="Helical" evidence="2">
    <location>
        <begin position="340"/>
        <end position="362"/>
    </location>
</feature>
<feature type="transmembrane region" description="Helical" evidence="2">
    <location>
        <begin position="12"/>
        <end position="33"/>
    </location>
</feature>
<dbReference type="PANTHER" id="PTHR43298">
    <property type="entry name" value="MULTIDRUG RESISTANCE PROTEIN NORM-RELATED"/>
    <property type="match status" value="1"/>
</dbReference>
<feature type="transmembrane region" description="Helical" evidence="2">
    <location>
        <begin position="299"/>
        <end position="320"/>
    </location>
</feature>
<dbReference type="GO" id="GO:0005886">
    <property type="term" value="C:plasma membrane"/>
    <property type="evidence" value="ECO:0007669"/>
    <property type="project" value="TreeGrafter"/>
</dbReference>